<dbReference type="GO" id="GO:0015744">
    <property type="term" value="P:succinate transport"/>
    <property type="evidence" value="ECO:0007669"/>
    <property type="project" value="TreeGrafter"/>
</dbReference>
<comment type="similarity">
    <text evidence="7">Belongs to the ThrE exporter (TC 2.A.79) family.</text>
</comment>
<dbReference type="RefSeq" id="WP_308449313.1">
    <property type="nucleotide sequence ID" value="NZ_JAJEQC010000007.1"/>
</dbReference>
<feature type="domain" description="Threonine/Serine exporter ThrE" evidence="9">
    <location>
        <begin position="12"/>
        <end position="138"/>
    </location>
</feature>
<keyword evidence="4 8" id="KW-0812">Transmembrane</keyword>
<dbReference type="PANTHER" id="PTHR34390:SF1">
    <property type="entry name" value="SUCCINATE TRANSPORTER SUBUNIT YJJB-RELATED"/>
    <property type="match status" value="1"/>
</dbReference>
<keyword evidence="3" id="KW-0997">Cell inner membrane</keyword>
<dbReference type="AlphaFoldDB" id="A0AAE3DFX9"/>
<feature type="transmembrane region" description="Helical" evidence="8">
    <location>
        <begin position="86"/>
        <end position="106"/>
    </location>
</feature>
<evidence type="ECO:0000256" key="2">
    <source>
        <dbReference type="ARBA" id="ARBA00022475"/>
    </source>
</evidence>
<evidence type="ECO:0000256" key="1">
    <source>
        <dbReference type="ARBA" id="ARBA00004651"/>
    </source>
</evidence>
<dbReference type="InterPro" id="IPR024528">
    <property type="entry name" value="ThrE_2"/>
</dbReference>
<evidence type="ECO:0000313" key="10">
    <source>
        <dbReference type="EMBL" id="MCC2136966.1"/>
    </source>
</evidence>
<name>A0AAE3DFX9_9FIRM</name>
<dbReference type="GO" id="GO:0005886">
    <property type="term" value="C:plasma membrane"/>
    <property type="evidence" value="ECO:0007669"/>
    <property type="project" value="UniProtKB-SubCell"/>
</dbReference>
<feature type="transmembrane region" description="Helical" evidence="8">
    <location>
        <begin position="6"/>
        <end position="27"/>
    </location>
</feature>
<dbReference type="EMBL" id="JAJEQC010000007">
    <property type="protein sequence ID" value="MCC2136966.1"/>
    <property type="molecule type" value="Genomic_DNA"/>
</dbReference>
<reference evidence="10" key="1">
    <citation type="submission" date="2021-10" db="EMBL/GenBank/DDBJ databases">
        <title>Anaerobic single-cell dispensing facilitates the cultivation of human gut bacteria.</title>
        <authorList>
            <person name="Afrizal A."/>
        </authorList>
    </citation>
    <scope>NUCLEOTIDE SEQUENCE</scope>
    <source>
        <strain evidence="10">CLA-AA-H250</strain>
    </source>
</reference>
<feature type="transmembrane region" description="Helical" evidence="8">
    <location>
        <begin position="126"/>
        <end position="145"/>
    </location>
</feature>
<proteinExistence type="inferred from homology"/>
<evidence type="ECO:0000256" key="5">
    <source>
        <dbReference type="ARBA" id="ARBA00022989"/>
    </source>
</evidence>
<keyword evidence="11" id="KW-1185">Reference proteome</keyword>
<dbReference type="InterPro" id="IPR050539">
    <property type="entry name" value="ThrE_Dicarb/AminoAcid_Exp"/>
</dbReference>
<organism evidence="10 11">
    <name type="scientific">Hominenteromicrobium mulieris</name>
    <dbReference type="NCBI Taxonomy" id="2885357"/>
    <lineage>
        <taxon>Bacteria</taxon>
        <taxon>Bacillati</taxon>
        <taxon>Bacillota</taxon>
        <taxon>Clostridia</taxon>
        <taxon>Eubacteriales</taxon>
        <taxon>Oscillospiraceae</taxon>
        <taxon>Hominenteromicrobium</taxon>
    </lineage>
</organism>
<evidence type="ECO:0000256" key="4">
    <source>
        <dbReference type="ARBA" id="ARBA00022692"/>
    </source>
</evidence>
<keyword evidence="5 8" id="KW-1133">Transmembrane helix</keyword>
<dbReference type="Proteomes" id="UP001199424">
    <property type="component" value="Unassembled WGS sequence"/>
</dbReference>
<evidence type="ECO:0000256" key="3">
    <source>
        <dbReference type="ARBA" id="ARBA00022519"/>
    </source>
</evidence>
<keyword evidence="6 8" id="KW-0472">Membrane</keyword>
<dbReference type="PANTHER" id="PTHR34390">
    <property type="entry name" value="UPF0442 PROTEIN YJJB-RELATED"/>
    <property type="match status" value="1"/>
</dbReference>
<evidence type="ECO:0000259" key="9">
    <source>
        <dbReference type="Pfam" id="PF12821"/>
    </source>
</evidence>
<gene>
    <name evidence="10" type="ORF">LKD31_08030</name>
</gene>
<sequence>MTPEAVFDWAIQTAVAFVATIAFSIIFHTPREQYVCAGLVGAFSWLIYIVYVYFTGDVVFASFFAALGLTYLARVFSFARKAPLPVFLIAGIFPVVPGAGIYYTGYHIFMNNNVEAMSKGVETIKIAIAIALGIGIVVSLPRFFFTLRRKGSTT</sequence>
<feature type="transmembrane region" description="Helical" evidence="8">
    <location>
        <begin position="60"/>
        <end position="79"/>
    </location>
</feature>
<accession>A0AAE3DFX9</accession>
<comment type="caution">
    <text evidence="10">The sequence shown here is derived from an EMBL/GenBank/DDBJ whole genome shotgun (WGS) entry which is preliminary data.</text>
</comment>
<evidence type="ECO:0000256" key="6">
    <source>
        <dbReference type="ARBA" id="ARBA00023136"/>
    </source>
</evidence>
<feature type="transmembrane region" description="Helical" evidence="8">
    <location>
        <begin position="34"/>
        <end position="54"/>
    </location>
</feature>
<comment type="subcellular location">
    <subcellularLocation>
        <location evidence="1">Cell membrane</location>
        <topology evidence="1">Multi-pass membrane protein</topology>
    </subcellularLocation>
</comment>
<protein>
    <submittedName>
        <fullName evidence="10">Threonine/serine exporter family protein</fullName>
    </submittedName>
</protein>
<keyword evidence="2" id="KW-1003">Cell membrane</keyword>
<evidence type="ECO:0000256" key="7">
    <source>
        <dbReference type="ARBA" id="ARBA00034125"/>
    </source>
</evidence>
<evidence type="ECO:0000256" key="8">
    <source>
        <dbReference type="SAM" id="Phobius"/>
    </source>
</evidence>
<dbReference type="Pfam" id="PF12821">
    <property type="entry name" value="ThrE_2"/>
    <property type="match status" value="1"/>
</dbReference>
<evidence type="ECO:0000313" key="11">
    <source>
        <dbReference type="Proteomes" id="UP001199424"/>
    </source>
</evidence>